<comment type="caution">
    <text evidence="1">The sequence shown here is derived from an EMBL/GenBank/DDBJ whole genome shotgun (WGS) entry which is preliminary data.</text>
</comment>
<accession>A0ABD0M4R4</accession>
<feature type="non-terminal residue" evidence="1">
    <location>
        <position position="1"/>
    </location>
</feature>
<name>A0ABD0M4R4_9CAEN</name>
<keyword evidence="2" id="KW-1185">Reference proteome</keyword>
<evidence type="ECO:0000313" key="1">
    <source>
        <dbReference type="EMBL" id="KAK7506364.1"/>
    </source>
</evidence>
<proteinExistence type="predicted"/>
<reference evidence="1 2" key="1">
    <citation type="journal article" date="2023" name="Sci. Data">
        <title>Genome assembly of the Korean intertidal mud-creeper Batillaria attramentaria.</title>
        <authorList>
            <person name="Patra A.K."/>
            <person name="Ho P.T."/>
            <person name="Jun S."/>
            <person name="Lee S.J."/>
            <person name="Kim Y."/>
            <person name="Won Y.J."/>
        </authorList>
    </citation>
    <scope>NUCLEOTIDE SEQUENCE [LARGE SCALE GENOMIC DNA]</scope>
    <source>
        <strain evidence="1">Wonlab-2016</strain>
    </source>
</reference>
<evidence type="ECO:0000313" key="2">
    <source>
        <dbReference type="Proteomes" id="UP001519460"/>
    </source>
</evidence>
<feature type="non-terminal residue" evidence="1">
    <location>
        <position position="64"/>
    </location>
</feature>
<dbReference type="EMBL" id="JACVVK020000007">
    <property type="protein sequence ID" value="KAK7506364.1"/>
    <property type="molecule type" value="Genomic_DNA"/>
</dbReference>
<gene>
    <name evidence="1" type="ORF">BaRGS_00002476</name>
</gene>
<sequence>RQGPRVGRVASCGGALRLQSLHAPLAHARPQKGGEFCIATGQRICVVFCNNFSIVGCSVCWRVQ</sequence>
<dbReference type="AlphaFoldDB" id="A0ABD0M4R4"/>
<dbReference type="Proteomes" id="UP001519460">
    <property type="component" value="Unassembled WGS sequence"/>
</dbReference>
<organism evidence="1 2">
    <name type="scientific">Batillaria attramentaria</name>
    <dbReference type="NCBI Taxonomy" id="370345"/>
    <lineage>
        <taxon>Eukaryota</taxon>
        <taxon>Metazoa</taxon>
        <taxon>Spiralia</taxon>
        <taxon>Lophotrochozoa</taxon>
        <taxon>Mollusca</taxon>
        <taxon>Gastropoda</taxon>
        <taxon>Caenogastropoda</taxon>
        <taxon>Sorbeoconcha</taxon>
        <taxon>Cerithioidea</taxon>
        <taxon>Batillariidae</taxon>
        <taxon>Batillaria</taxon>
    </lineage>
</organism>
<protein>
    <submittedName>
        <fullName evidence="1">Uncharacterized protein</fullName>
    </submittedName>
</protein>